<dbReference type="Proteomes" id="UP000797356">
    <property type="component" value="Chromosome 6"/>
</dbReference>
<dbReference type="InterPro" id="IPR002130">
    <property type="entry name" value="Cyclophilin-type_PPIase_dom"/>
</dbReference>
<dbReference type="PANTHER" id="PTHR47318">
    <property type="entry name" value="PEPTIDYL-PROLYL CIS-TRANS ISOMERASE CYP37, CHLOROPLASTIC"/>
    <property type="match status" value="1"/>
</dbReference>
<keyword evidence="1" id="KW-0793">Thylakoid</keyword>
<dbReference type="InterPro" id="IPR023222">
    <property type="entry name" value="PsbQ-like_dom_sf"/>
</dbReference>
<keyword evidence="5" id="KW-1185">Reference proteome</keyword>
<keyword evidence="4" id="KW-0413">Isomerase</keyword>
<evidence type="ECO:0000259" key="2">
    <source>
        <dbReference type="Pfam" id="PF00160"/>
    </source>
</evidence>
<gene>
    <name evidence="4" type="ORF">COCNU_06G009650</name>
</gene>
<name>A0A8K0N307_COCNU</name>
<dbReference type="OrthoDB" id="1735926at2759"/>
<evidence type="ECO:0000259" key="3">
    <source>
        <dbReference type="Pfam" id="PF21329"/>
    </source>
</evidence>
<dbReference type="Gene3D" id="1.20.120.290">
    <property type="entry name" value="Oxygen-evolving enhancer protein 3 (PsbQ), four-helix up-down bundle"/>
    <property type="match status" value="1"/>
</dbReference>
<reference evidence="4" key="2">
    <citation type="submission" date="2019-07" db="EMBL/GenBank/DDBJ databases">
        <authorList>
            <person name="Yang Y."/>
            <person name="Bocs S."/>
            <person name="Baudouin L."/>
        </authorList>
    </citation>
    <scope>NUCLEOTIDE SEQUENCE</scope>
    <source>
        <tissue evidence="4">Spear leaf of Hainan Tall coconut</tissue>
    </source>
</reference>
<dbReference type="AlphaFoldDB" id="A0A8K0N307"/>
<dbReference type="Pfam" id="PF21329">
    <property type="entry name" value="CYP38_PsbQ-like"/>
    <property type="match status" value="1"/>
</dbReference>
<dbReference type="SUPFAM" id="SSF50891">
    <property type="entry name" value="Cyclophilin-like"/>
    <property type="match status" value="1"/>
</dbReference>
<dbReference type="EMBL" id="CM017877">
    <property type="protein sequence ID" value="KAG1347136.1"/>
    <property type="molecule type" value="Genomic_DNA"/>
</dbReference>
<dbReference type="Gene3D" id="2.40.100.10">
    <property type="entry name" value="Cyclophilin-like"/>
    <property type="match status" value="1"/>
</dbReference>
<evidence type="ECO:0000313" key="4">
    <source>
        <dbReference type="EMBL" id="KAG1347136.1"/>
    </source>
</evidence>
<dbReference type="InterPro" id="IPR044259">
    <property type="entry name" value="CYP37-like"/>
</dbReference>
<dbReference type="InterPro" id="IPR029000">
    <property type="entry name" value="Cyclophilin-like_dom_sf"/>
</dbReference>
<sequence length="638" mass="69865">MESGAGDCAEKASHVVLALPIVIDAAVGDCEQPLSKSLFAVLLQRVVVLDGLLIEAVVFLFQESSDSCLIPTSSVFSWLYHGLKGQKCAIAAMLIFAQISFPQSMSNWSPWFASTANAVLYSPDTKVPRTGELALRRAIPANANMKAIQESLEDISYLLRIPQRKPYGTMEGDVKKAIKLATEEKESILGSIPKEFKEKGSMLYASLLDGKGGLRNLIEFIKEQDPDKVSVGLSSSLDTVAELEVLQVERLKFWNLLKPTSGITYYALCRLTGRGTVEFTIERADGSTFFPTAGGEPKSLATVQVVLDGYSAPLTAGNFAKLVLDGAYDGVRLKCANQAILSDNELERYGYSVPLEVKPSGQFEPLYKTTLSVQDGELPVLPLSVYGAVAMAHSVDSDDYSSPSQFFFYLYDKRSAGLGGLSFDEGQFSVFGYAIQTNPTTYAVSIHRHGRMMLAVRGAVAAAVAGPPLPLVRCGVRREVESAEFRTEVEGDKRRGMLGFGLGGAAGKKKNRKKEKVEVAWQCARGCGACCKLDKGPAFPSPEDIFADDQSHLQLYKSLIGPDGWCVHYHHPTRTCSIYPDRPFFCRVEPAVFEKLYGIDERRFNREACSSCRDTIKAVYGSGSEELKNFDRLTRNPK</sequence>
<dbReference type="PANTHER" id="PTHR47318:SF1">
    <property type="entry name" value="PEPTIDYL-PROLYL CIS-TRANS ISOMERASE CYP37, CHLOROPLASTIC"/>
    <property type="match status" value="1"/>
</dbReference>
<reference evidence="4" key="1">
    <citation type="journal article" date="2017" name="Gigascience">
        <title>The genome draft of coconut (Cocos nucifera).</title>
        <authorList>
            <person name="Xiao Y."/>
            <person name="Xu P."/>
            <person name="Fan H."/>
            <person name="Baudouin L."/>
            <person name="Xia W."/>
            <person name="Bocs S."/>
            <person name="Xu J."/>
            <person name="Li Q."/>
            <person name="Guo A."/>
            <person name="Zhou L."/>
            <person name="Li J."/>
            <person name="Wu Y."/>
            <person name="Ma Z."/>
            <person name="Armero A."/>
            <person name="Issali A.E."/>
            <person name="Liu N."/>
            <person name="Peng M."/>
            <person name="Yang Y."/>
        </authorList>
    </citation>
    <scope>NUCLEOTIDE SEQUENCE</scope>
    <source>
        <tissue evidence="4">Spear leaf of Hainan Tall coconut</tissue>
    </source>
</reference>
<proteinExistence type="predicted"/>
<dbReference type="Pfam" id="PF03692">
    <property type="entry name" value="CxxCxxCC"/>
    <property type="match status" value="1"/>
</dbReference>
<dbReference type="InterPro" id="IPR005358">
    <property type="entry name" value="Puta_zinc/iron-chelating_dom"/>
</dbReference>
<dbReference type="Pfam" id="PF00160">
    <property type="entry name" value="Pro_isomerase"/>
    <property type="match status" value="1"/>
</dbReference>
<comment type="caution">
    <text evidence="4">The sequence shown here is derived from an EMBL/GenBank/DDBJ whole genome shotgun (WGS) entry which is preliminary data.</text>
</comment>
<dbReference type="InterPro" id="IPR048563">
    <property type="entry name" value="CYP38_PsbQ-like"/>
</dbReference>
<dbReference type="GO" id="GO:0003755">
    <property type="term" value="F:peptidyl-prolyl cis-trans isomerase activity"/>
    <property type="evidence" value="ECO:0007669"/>
    <property type="project" value="InterPro"/>
</dbReference>
<protein>
    <submittedName>
        <fullName evidence="4">Putative peptidyl-prolyl cis-trans isomerase CYP37, chloroplastic</fullName>
    </submittedName>
</protein>
<evidence type="ECO:0000313" key="5">
    <source>
        <dbReference type="Proteomes" id="UP000797356"/>
    </source>
</evidence>
<organism evidence="4 5">
    <name type="scientific">Cocos nucifera</name>
    <name type="common">Coconut palm</name>
    <dbReference type="NCBI Taxonomy" id="13894"/>
    <lineage>
        <taxon>Eukaryota</taxon>
        <taxon>Viridiplantae</taxon>
        <taxon>Streptophyta</taxon>
        <taxon>Embryophyta</taxon>
        <taxon>Tracheophyta</taxon>
        <taxon>Spermatophyta</taxon>
        <taxon>Magnoliopsida</taxon>
        <taxon>Liliopsida</taxon>
        <taxon>Arecaceae</taxon>
        <taxon>Arecoideae</taxon>
        <taxon>Cocoseae</taxon>
        <taxon>Attaleinae</taxon>
        <taxon>Cocos</taxon>
    </lineage>
</organism>
<accession>A0A8K0N307</accession>
<evidence type="ECO:0000256" key="1">
    <source>
        <dbReference type="ARBA" id="ARBA00023078"/>
    </source>
</evidence>
<feature type="domain" description="PPIase cyclophilin-type" evidence="2">
    <location>
        <begin position="301"/>
        <end position="436"/>
    </location>
</feature>
<feature type="domain" description="Peptidyl-prolyl cis-trans isomerase CYP38-like PsbQ-like" evidence="3">
    <location>
        <begin position="135"/>
        <end position="245"/>
    </location>
</feature>